<accession>A0A2K1YRJ7</accession>
<evidence type="ECO:0000256" key="1">
    <source>
        <dbReference type="SAM" id="Phobius"/>
    </source>
</evidence>
<keyword evidence="1" id="KW-0812">Transmembrane</keyword>
<organism evidence="2 3">
    <name type="scientific">Populus trichocarpa</name>
    <name type="common">Western balsam poplar</name>
    <name type="synonym">Populus balsamifera subsp. trichocarpa</name>
    <dbReference type="NCBI Taxonomy" id="3694"/>
    <lineage>
        <taxon>Eukaryota</taxon>
        <taxon>Viridiplantae</taxon>
        <taxon>Streptophyta</taxon>
        <taxon>Embryophyta</taxon>
        <taxon>Tracheophyta</taxon>
        <taxon>Spermatophyta</taxon>
        <taxon>Magnoliopsida</taxon>
        <taxon>eudicotyledons</taxon>
        <taxon>Gunneridae</taxon>
        <taxon>Pentapetalae</taxon>
        <taxon>rosids</taxon>
        <taxon>fabids</taxon>
        <taxon>Malpighiales</taxon>
        <taxon>Salicaceae</taxon>
        <taxon>Saliceae</taxon>
        <taxon>Populus</taxon>
    </lineage>
</organism>
<gene>
    <name evidence="2" type="ORF">POPTR_010G096900</name>
</gene>
<evidence type="ECO:0000313" key="2">
    <source>
        <dbReference type="EMBL" id="PNT15653.1"/>
    </source>
</evidence>
<dbReference type="InParanoid" id="A0A2K1YRJ7"/>
<feature type="transmembrane region" description="Helical" evidence="1">
    <location>
        <begin position="43"/>
        <end position="63"/>
    </location>
</feature>
<keyword evidence="3" id="KW-1185">Reference proteome</keyword>
<dbReference type="Proteomes" id="UP000006729">
    <property type="component" value="Chromosome 10"/>
</dbReference>
<name>A0A2K1YRJ7_POPTR</name>
<keyword evidence="1" id="KW-0472">Membrane</keyword>
<evidence type="ECO:0000313" key="3">
    <source>
        <dbReference type="Proteomes" id="UP000006729"/>
    </source>
</evidence>
<proteinExistence type="predicted"/>
<dbReference type="AlphaFoldDB" id="A0A2K1YRJ7"/>
<reference evidence="2 3" key="1">
    <citation type="journal article" date="2006" name="Science">
        <title>The genome of black cottonwood, Populus trichocarpa (Torr. &amp; Gray).</title>
        <authorList>
            <person name="Tuskan G.A."/>
            <person name="Difazio S."/>
            <person name="Jansson S."/>
            <person name="Bohlmann J."/>
            <person name="Grigoriev I."/>
            <person name="Hellsten U."/>
            <person name="Putnam N."/>
            <person name="Ralph S."/>
            <person name="Rombauts S."/>
            <person name="Salamov A."/>
            <person name="Schein J."/>
            <person name="Sterck L."/>
            <person name="Aerts A."/>
            <person name="Bhalerao R.R."/>
            <person name="Bhalerao R.P."/>
            <person name="Blaudez D."/>
            <person name="Boerjan W."/>
            <person name="Brun A."/>
            <person name="Brunner A."/>
            <person name="Busov V."/>
            <person name="Campbell M."/>
            <person name="Carlson J."/>
            <person name="Chalot M."/>
            <person name="Chapman J."/>
            <person name="Chen G.L."/>
            <person name="Cooper D."/>
            <person name="Coutinho P.M."/>
            <person name="Couturier J."/>
            <person name="Covert S."/>
            <person name="Cronk Q."/>
            <person name="Cunningham R."/>
            <person name="Davis J."/>
            <person name="Degroeve S."/>
            <person name="Dejardin A."/>
            <person name="Depamphilis C."/>
            <person name="Detter J."/>
            <person name="Dirks B."/>
            <person name="Dubchak I."/>
            <person name="Duplessis S."/>
            <person name="Ehlting J."/>
            <person name="Ellis B."/>
            <person name="Gendler K."/>
            <person name="Goodstein D."/>
            <person name="Gribskov M."/>
            <person name="Grimwood J."/>
            <person name="Groover A."/>
            <person name="Gunter L."/>
            <person name="Hamberger B."/>
            <person name="Heinze B."/>
            <person name="Helariutta Y."/>
            <person name="Henrissat B."/>
            <person name="Holligan D."/>
            <person name="Holt R."/>
            <person name="Huang W."/>
            <person name="Islam-Faridi N."/>
            <person name="Jones S."/>
            <person name="Jones-Rhoades M."/>
            <person name="Jorgensen R."/>
            <person name="Joshi C."/>
            <person name="Kangasjarvi J."/>
            <person name="Karlsson J."/>
            <person name="Kelleher C."/>
            <person name="Kirkpatrick R."/>
            <person name="Kirst M."/>
            <person name="Kohler A."/>
            <person name="Kalluri U."/>
            <person name="Larimer F."/>
            <person name="Leebens-Mack J."/>
            <person name="Leple J.C."/>
            <person name="Locascio P."/>
            <person name="Lou Y."/>
            <person name="Lucas S."/>
            <person name="Martin F."/>
            <person name="Montanini B."/>
            <person name="Napoli C."/>
            <person name="Nelson D.R."/>
            <person name="Nelson C."/>
            <person name="Nieminen K."/>
            <person name="Nilsson O."/>
            <person name="Pereda V."/>
            <person name="Peter G."/>
            <person name="Philippe R."/>
            <person name="Pilate G."/>
            <person name="Poliakov A."/>
            <person name="Razumovskaya J."/>
            <person name="Richardson P."/>
            <person name="Rinaldi C."/>
            <person name="Ritland K."/>
            <person name="Rouze P."/>
            <person name="Ryaboy D."/>
            <person name="Schmutz J."/>
            <person name="Schrader J."/>
            <person name="Segerman B."/>
            <person name="Shin H."/>
            <person name="Siddiqui A."/>
            <person name="Sterky F."/>
            <person name="Terry A."/>
            <person name="Tsai C.J."/>
            <person name="Uberbacher E."/>
            <person name="Unneberg P."/>
            <person name="Vahala J."/>
            <person name="Wall K."/>
            <person name="Wessler S."/>
            <person name="Yang G."/>
            <person name="Yin T."/>
            <person name="Douglas C."/>
            <person name="Marra M."/>
            <person name="Sandberg G."/>
            <person name="Van de Peer Y."/>
            <person name="Rokhsar D."/>
        </authorList>
    </citation>
    <scope>NUCLEOTIDE SEQUENCE [LARGE SCALE GENOMIC DNA]</scope>
    <source>
        <strain evidence="3">cv. Nisqually</strain>
    </source>
</reference>
<dbReference type="EMBL" id="CM009299">
    <property type="protein sequence ID" value="PNT15653.1"/>
    <property type="molecule type" value="Genomic_DNA"/>
</dbReference>
<keyword evidence="1" id="KW-1133">Transmembrane helix</keyword>
<protein>
    <submittedName>
        <fullName evidence="2">Uncharacterized protein</fullName>
    </submittedName>
</protein>
<sequence>MSGSHRRRRRTGEVGVKKLFKLDSLIAKSHALFFLYPSNHKSAASLGAMVSFALSIIFTWRFLRARKLIIIKN</sequence>